<evidence type="ECO:0000256" key="8">
    <source>
        <dbReference type="ARBA" id="ARBA00023118"/>
    </source>
</evidence>
<keyword evidence="3 9" id="KW-0540">Nuclease</keyword>
<evidence type="ECO:0000256" key="1">
    <source>
        <dbReference type="ARBA" id="ARBA00001946"/>
    </source>
</evidence>
<keyword evidence="11" id="KW-1185">Reference proteome</keyword>
<organism evidence="10 11">
    <name type="scientific">Candidatus Haliotispira prima</name>
    <dbReference type="NCBI Taxonomy" id="3034016"/>
    <lineage>
        <taxon>Bacteria</taxon>
        <taxon>Pseudomonadati</taxon>
        <taxon>Spirochaetota</taxon>
        <taxon>Spirochaetia</taxon>
        <taxon>Spirochaetales</taxon>
        <taxon>Spirochaetaceae</taxon>
        <taxon>Candidatus Haliotispira</taxon>
    </lineage>
</organism>
<feature type="binding site" evidence="9">
    <location>
        <position position="22"/>
    </location>
    <ligand>
        <name>Mg(2+)</name>
        <dbReference type="ChEBI" id="CHEBI:18420"/>
        <note>catalytic</note>
    </ligand>
</feature>
<accession>A0ABY8MJL9</accession>
<evidence type="ECO:0000256" key="3">
    <source>
        <dbReference type="ARBA" id="ARBA00022722"/>
    </source>
</evidence>
<keyword evidence="8 9" id="KW-0051">Antiviral defense</keyword>
<evidence type="ECO:0000313" key="10">
    <source>
        <dbReference type="EMBL" id="WGK70081.1"/>
    </source>
</evidence>
<keyword evidence="4 9" id="KW-0479">Metal-binding</keyword>
<evidence type="ECO:0000256" key="5">
    <source>
        <dbReference type="ARBA" id="ARBA00022759"/>
    </source>
</evidence>
<dbReference type="InterPro" id="IPR021127">
    <property type="entry name" value="CRISPR_associated_Cas2"/>
</dbReference>
<evidence type="ECO:0000256" key="7">
    <source>
        <dbReference type="ARBA" id="ARBA00022842"/>
    </source>
</evidence>
<name>A0ABY8MJL9_9SPIO</name>
<dbReference type="Proteomes" id="UP001228690">
    <property type="component" value="Chromosome"/>
</dbReference>
<dbReference type="GO" id="GO:0004519">
    <property type="term" value="F:endonuclease activity"/>
    <property type="evidence" value="ECO:0007669"/>
    <property type="project" value="UniProtKB-KW"/>
</dbReference>
<comment type="cofactor">
    <cofactor evidence="1 9">
        <name>Mg(2+)</name>
        <dbReference type="ChEBI" id="CHEBI:18420"/>
    </cofactor>
</comment>
<dbReference type="EC" id="3.1.-.-" evidence="9"/>
<comment type="similarity">
    <text evidence="2 9">Belongs to the CRISPR-associated endoribonuclease Cas2 protein family.</text>
</comment>
<reference evidence="10 11" key="1">
    <citation type="submission" date="2023-04" db="EMBL/GenBank/DDBJ databases">
        <title>Spirochaete genome identified in red abalone sample constitutes a novel genus.</title>
        <authorList>
            <person name="Sharma S.P."/>
            <person name="Purcell C.M."/>
            <person name="Hyde J.R."/>
            <person name="Severin A.J."/>
        </authorList>
    </citation>
    <scope>NUCLEOTIDE SEQUENCE [LARGE SCALE GENOMIC DNA]</scope>
    <source>
        <strain evidence="10 11">SP-2023</strain>
    </source>
</reference>
<dbReference type="HAMAP" id="MF_01471">
    <property type="entry name" value="Cas2"/>
    <property type="match status" value="1"/>
</dbReference>
<evidence type="ECO:0000256" key="9">
    <source>
        <dbReference type="HAMAP-Rule" id="MF_01471"/>
    </source>
</evidence>
<dbReference type="NCBIfam" id="TIGR01573">
    <property type="entry name" value="cas2"/>
    <property type="match status" value="1"/>
</dbReference>
<dbReference type="InterPro" id="IPR019199">
    <property type="entry name" value="Virulence_VapD/CRISPR_Cas2"/>
</dbReference>
<comment type="function">
    <text evidence="9">CRISPR (clustered regularly interspaced short palindromic repeat), is an adaptive immune system that provides protection against mobile genetic elements (viruses, transposable elements and conjugative plasmids). CRISPR clusters contain sequences complementary to antecedent mobile elements and target invading nucleic acids. CRISPR clusters are transcribed and processed into CRISPR RNA (crRNA). Functions as a ssRNA-specific endoribonuclease. Involved in the integration of spacer DNA into the CRISPR cassette.</text>
</comment>
<sequence>MNTLGYKQLNHYKIMWLFVNFDLPVVAPEERGAATRFRNFLLEDGFTMHQYSVYIRHCPSKQVARQHVKRIRLAVPARGHVSILQVTDLQYSEIINIWGSRPKALKTAPKQLELF</sequence>
<dbReference type="Pfam" id="PF09827">
    <property type="entry name" value="CRISPR_Cas2"/>
    <property type="match status" value="1"/>
</dbReference>
<evidence type="ECO:0000256" key="6">
    <source>
        <dbReference type="ARBA" id="ARBA00022801"/>
    </source>
</evidence>
<evidence type="ECO:0000313" key="11">
    <source>
        <dbReference type="Proteomes" id="UP001228690"/>
    </source>
</evidence>
<proteinExistence type="inferred from homology"/>
<dbReference type="EMBL" id="CP123443">
    <property type="protein sequence ID" value="WGK70081.1"/>
    <property type="molecule type" value="Genomic_DNA"/>
</dbReference>
<keyword evidence="6 9" id="KW-0378">Hydrolase</keyword>
<keyword evidence="5 9" id="KW-0255">Endonuclease</keyword>
<dbReference type="SUPFAM" id="SSF143430">
    <property type="entry name" value="TTP0101/SSO1404-like"/>
    <property type="match status" value="1"/>
</dbReference>
<protein>
    <recommendedName>
        <fullName evidence="9">CRISPR-associated endoribonuclease Cas2</fullName>
        <ecNumber evidence="9">3.1.-.-</ecNumber>
    </recommendedName>
</protein>
<evidence type="ECO:0000256" key="4">
    <source>
        <dbReference type="ARBA" id="ARBA00022723"/>
    </source>
</evidence>
<keyword evidence="7 9" id="KW-0460">Magnesium</keyword>
<evidence type="ECO:0000256" key="2">
    <source>
        <dbReference type="ARBA" id="ARBA00009959"/>
    </source>
</evidence>
<comment type="subunit">
    <text evidence="9">Homodimer, forms a heterotetramer with a Cas1 homodimer.</text>
</comment>
<dbReference type="RefSeq" id="WP_326928287.1">
    <property type="nucleotide sequence ID" value="NZ_CP123443.1"/>
</dbReference>
<gene>
    <name evidence="9 10" type="primary">cas2</name>
    <name evidence="10" type="ORF">P0082_04265</name>
</gene>